<feature type="transmembrane region" description="Helical" evidence="2">
    <location>
        <begin position="115"/>
        <end position="132"/>
    </location>
</feature>
<evidence type="ECO:0000256" key="2">
    <source>
        <dbReference type="SAM" id="Phobius"/>
    </source>
</evidence>
<keyword evidence="2" id="KW-0472">Membrane</keyword>
<dbReference type="SUPFAM" id="SSF54001">
    <property type="entry name" value="Cysteine proteinases"/>
    <property type="match status" value="1"/>
</dbReference>
<dbReference type="Pfam" id="PF01841">
    <property type="entry name" value="Transglut_core"/>
    <property type="match status" value="1"/>
</dbReference>
<dbReference type="Gene3D" id="3.10.620.30">
    <property type="match status" value="1"/>
</dbReference>
<dbReference type="InterPro" id="IPR025403">
    <property type="entry name" value="TgpA-like_C"/>
</dbReference>
<feature type="transmembrane region" description="Helical" evidence="2">
    <location>
        <begin position="69"/>
        <end position="90"/>
    </location>
</feature>
<dbReference type="RefSeq" id="WP_126142426.1">
    <property type="nucleotide sequence ID" value="NZ_RXHU01000049.1"/>
</dbReference>
<dbReference type="OrthoDB" id="9804872at2"/>
<dbReference type="PANTHER" id="PTHR42736:SF1">
    <property type="entry name" value="PROTEIN-GLUTAMINE GAMMA-GLUTAMYLTRANSFERASE"/>
    <property type="match status" value="1"/>
</dbReference>
<dbReference type="InterPro" id="IPR038765">
    <property type="entry name" value="Papain-like_cys_pep_sf"/>
</dbReference>
<comment type="caution">
    <text evidence="4">The sequence shown here is derived from an EMBL/GenBank/DDBJ whole genome shotgun (WGS) entry which is preliminary data.</text>
</comment>
<dbReference type="AlphaFoldDB" id="A0A3S0BKD9"/>
<dbReference type="InterPro" id="IPR002931">
    <property type="entry name" value="Transglutaminase-like"/>
</dbReference>
<dbReference type="Pfam" id="PF13559">
    <property type="entry name" value="DUF4129"/>
    <property type="match status" value="1"/>
</dbReference>
<sequence length="745" mass="85189">MPNVWWSRWVFYDWAKRMSALLVAIYLYQFVIWIMKEDGVWLPQTVTYVTTTLALTAASYFIPKLRESWRILIQFVSIILLHGIGMGYHFEPMKLTTWKNVLRFIGLNAGQLEPYIWFSLSTWLIYLFTIWSVQSRYRIVVLIFVSVLFFAIRDSFSTIFLWPQVAVVLLCGFMLLIIKHFTHLKMRAPSIWETISDYPSSFLVPIVLLICVVGIVGYFAPTINPILTDPYTAWKVSNGETVPQLGKGISTTPTGSTADASSGYSRDDSHLGGGFRYDYTPVMTVESSKRTYFRGETRSLYNGKGWELSPAERKLPIFRVNVNALQPDERFNTSLLKTKEVTQSIVMERQEAFPVLFGGFAIQKVEDINSGENPFQRVLWSPRQSELRFMGRGGYPQNYKLLVQEPIIVEDGLRAVQEDYTGQPEWAEYLQVPADLPERVKQLAVDITKNATNGYDKAKAIEAYLSTHYPYTNTPDESKAKSKDFVDRFLFEIKQGYCDYYSTAMAVLTRSIGLPTRWVKGYSSGTSSAVDEMQEQGILSQLGATVDLNGAATYTVRNSDAHSWVEVYFEGYGWISFEPTSGFVLPNAFPEAAPIVEDLTTDVDATDLTETAVDNGSLNWLWWTLGGIAAAAVVGAGAFLVLRSEAWRAYRARRRKIQAVNFNQKIVVEFERWLRSSRRRGYTRLEHETLREATTRWSQQSKWLKNELELLLELFEKAKYSQRAATEIDYQTASDLITRVKQQMK</sequence>
<protein>
    <submittedName>
        <fullName evidence="4">DUF4129 domain-containing protein</fullName>
    </submittedName>
</protein>
<evidence type="ECO:0000259" key="3">
    <source>
        <dbReference type="SMART" id="SM00460"/>
    </source>
</evidence>
<dbReference type="InterPro" id="IPR052901">
    <property type="entry name" value="Bact_TGase-like"/>
</dbReference>
<feature type="region of interest" description="Disordered" evidence="1">
    <location>
        <begin position="245"/>
        <end position="267"/>
    </location>
</feature>
<reference evidence="4 5" key="1">
    <citation type="submission" date="2018-12" db="EMBL/GenBank/DDBJ databases">
        <title>Bacillus ochoae sp. nov., Paenibacillus whitsoniae sp. nov., Paenibacillus spiritus sp. nov. Isolated from the Mars Exploration Rover during spacecraft assembly.</title>
        <authorList>
            <person name="Seuylemezian A."/>
            <person name="Vaishampayan P."/>
        </authorList>
    </citation>
    <scope>NUCLEOTIDE SEQUENCE [LARGE SCALE GENOMIC DNA]</scope>
    <source>
        <strain evidence="4 5">MER 54</strain>
    </source>
</reference>
<feature type="transmembrane region" description="Helical" evidence="2">
    <location>
        <begin position="620"/>
        <end position="642"/>
    </location>
</feature>
<keyword evidence="5" id="KW-1185">Reference proteome</keyword>
<dbReference type="EMBL" id="RXHU01000049">
    <property type="protein sequence ID" value="RTE08526.1"/>
    <property type="molecule type" value="Genomic_DNA"/>
</dbReference>
<dbReference type="SMART" id="SM00460">
    <property type="entry name" value="TGc"/>
    <property type="match status" value="1"/>
</dbReference>
<proteinExistence type="predicted"/>
<keyword evidence="2" id="KW-0812">Transmembrane</keyword>
<feature type="transmembrane region" description="Helical" evidence="2">
    <location>
        <begin position="41"/>
        <end position="62"/>
    </location>
</feature>
<dbReference type="PANTHER" id="PTHR42736">
    <property type="entry name" value="PROTEIN-GLUTAMINE GAMMA-GLUTAMYLTRANSFERASE"/>
    <property type="match status" value="1"/>
</dbReference>
<feature type="domain" description="Transglutaminase-like" evidence="3">
    <location>
        <begin position="490"/>
        <end position="581"/>
    </location>
</feature>
<evidence type="ECO:0000313" key="5">
    <source>
        <dbReference type="Proteomes" id="UP000276128"/>
    </source>
</evidence>
<feature type="compositionally biased region" description="Polar residues" evidence="1">
    <location>
        <begin position="249"/>
        <end position="264"/>
    </location>
</feature>
<feature type="transmembrane region" description="Helical" evidence="2">
    <location>
        <begin position="202"/>
        <end position="220"/>
    </location>
</feature>
<feature type="transmembrane region" description="Helical" evidence="2">
    <location>
        <begin position="162"/>
        <end position="181"/>
    </location>
</feature>
<organism evidence="4 5">
    <name type="scientific">Paenibacillus whitsoniae</name>
    <dbReference type="NCBI Taxonomy" id="2496558"/>
    <lineage>
        <taxon>Bacteria</taxon>
        <taxon>Bacillati</taxon>
        <taxon>Bacillota</taxon>
        <taxon>Bacilli</taxon>
        <taxon>Bacillales</taxon>
        <taxon>Paenibacillaceae</taxon>
        <taxon>Paenibacillus</taxon>
    </lineage>
</organism>
<evidence type="ECO:0000313" key="4">
    <source>
        <dbReference type="EMBL" id="RTE08526.1"/>
    </source>
</evidence>
<feature type="transmembrane region" description="Helical" evidence="2">
    <location>
        <begin position="139"/>
        <end position="156"/>
    </location>
</feature>
<gene>
    <name evidence="4" type="ORF">EJQ19_16985</name>
</gene>
<name>A0A3S0BKD9_9BACL</name>
<evidence type="ECO:0000256" key="1">
    <source>
        <dbReference type="SAM" id="MobiDB-lite"/>
    </source>
</evidence>
<dbReference type="Proteomes" id="UP000276128">
    <property type="component" value="Unassembled WGS sequence"/>
</dbReference>
<accession>A0A3S0BKD9</accession>
<feature type="transmembrane region" description="Helical" evidence="2">
    <location>
        <begin position="18"/>
        <end position="35"/>
    </location>
</feature>
<keyword evidence="2" id="KW-1133">Transmembrane helix</keyword>